<organism evidence="1 2">
    <name type="scientific">Rhizoctonia solani</name>
    <dbReference type="NCBI Taxonomy" id="456999"/>
    <lineage>
        <taxon>Eukaryota</taxon>
        <taxon>Fungi</taxon>
        <taxon>Dikarya</taxon>
        <taxon>Basidiomycota</taxon>
        <taxon>Agaricomycotina</taxon>
        <taxon>Agaricomycetes</taxon>
        <taxon>Cantharellales</taxon>
        <taxon>Ceratobasidiaceae</taxon>
        <taxon>Rhizoctonia</taxon>
    </lineage>
</organism>
<name>A0A8H7I9M0_9AGAM</name>
<proteinExistence type="predicted"/>
<dbReference type="AlphaFoldDB" id="A0A8H7I9M0"/>
<sequence length="225" mass="25000">MRTTEGVWHSCTPTENYLLVSLNFEVVHSIERSAEDDALIVLFNTAISNLVGIRIQLQPVSANSQQVLFRNNFAMSRDIAGLFMSFQSFATVLDPNVNRGLFNSTLAIIIKDVINADSKDIVRGISLPLQTSDWGSMNQNVAAHRAQQLIERSPNALSFGRHEEGPLKHKNMDADAELETPEFATGNDTESEALAEQSLRALFQACGQMIHTRHQVPDTMFIESL</sequence>
<dbReference type="Proteomes" id="UP000614334">
    <property type="component" value="Unassembled WGS sequence"/>
</dbReference>
<reference evidence="1" key="1">
    <citation type="submission" date="2020-09" db="EMBL/GenBank/DDBJ databases">
        <title>Comparative genome analyses of four rice-infecting Rhizoctonia solani isolates reveal extensive enrichment of homogalacturonan modification genes.</title>
        <authorList>
            <person name="Lee D.-Y."/>
            <person name="Jeon J."/>
            <person name="Kim K.-T."/>
            <person name="Cheong K."/>
            <person name="Song H."/>
            <person name="Choi G."/>
            <person name="Ko J."/>
            <person name="Opiyo S.O."/>
            <person name="Zuo S."/>
            <person name="Madhav S."/>
            <person name="Lee Y.-H."/>
            <person name="Wang G.-L."/>
        </authorList>
    </citation>
    <scope>NUCLEOTIDE SEQUENCE</scope>
    <source>
        <strain evidence="1">AG1-IA B2</strain>
    </source>
</reference>
<dbReference type="EMBL" id="JACYCF010000016">
    <property type="protein sequence ID" value="KAF8752124.1"/>
    <property type="molecule type" value="Genomic_DNA"/>
</dbReference>
<comment type="caution">
    <text evidence="1">The sequence shown here is derived from an EMBL/GenBank/DDBJ whole genome shotgun (WGS) entry which is preliminary data.</text>
</comment>
<accession>A0A8H7I9M0</accession>
<evidence type="ECO:0000313" key="1">
    <source>
        <dbReference type="EMBL" id="KAF8752124.1"/>
    </source>
</evidence>
<gene>
    <name evidence="1" type="ORF">RHS01_07758</name>
</gene>
<evidence type="ECO:0000313" key="2">
    <source>
        <dbReference type="Proteomes" id="UP000614334"/>
    </source>
</evidence>
<protein>
    <submittedName>
        <fullName evidence="1">Uncharacterized protein</fullName>
    </submittedName>
</protein>